<comment type="similarity">
    <text evidence="2 10">Belongs to the TRAFAC class TrmE-Era-EngA-EngB-Septin-like GTPase superfamily. EngB GTPase family.</text>
</comment>
<dbReference type="InterPro" id="IPR006073">
    <property type="entry name" value="GTP-bd"/>
</dbReference>
<dbReference type="CDD" id="cd01876">
    <property type="entry name" value="YihA_EngB"/>
    <property type="match status" value="1"/>
</dbReference>
<dbReference type="Gene3D" id="3.40.50.300">
    <property type="entry name" value="P-loop containing nucleotide triphosphate hydrolases"/>
    <property type="match status" value="1"/>
</dbReference>
<evidence type="ECO:0000256" key="1">
    <source>
        <dbReference type="ARBA" id="ARBA00001946"/>
    </source>
</evidence>
<evidence type="ECO:0000259" key="11">
    <source>
        <dbReference type="PROSITE" id="PS51706"/>
    </source>
</evidence>
<dbReference type="HAMAP" id="MF_00321">
    <property type="entry name" value="GTPase_EngB"/>
    <property type="match status" value="1"/>
</dbReference>
<comment type="function">
    <text evidence="10">Necessary for normal cell division and for the maintenance of normal septation.</text>
</comment>
<dbReference type="EMBL" id="MFJM01000015">
    <property type="protein sequence ID" value="OGG18525.1"/>
    <property type="molecule type" value="Genomic_DNA"/>
</dbReference>
<evidence type="ECO:0000313" key="12">
    <source>
        <dbReference type="EMBL" id="OGG18525.1"/>
    </source>
</evidence>
<dbReference type="SUPFAM" id="SSF52540">
    <property type="entry name" value="P-loop containing nucleoside triphosphate hydrolases"/>
    <property type="match status" value="1"/>
</dbReference>
<dbReference type="InterPro" id="IPR027417">
    <property type="entry name" value="P-loop_NTPase"/>
</dbReference>
<gene>
    <name evidence="10" type="primary">engB</name>
    <name evidence="12" type="ORF">A3D78_01765</name>
</gene>
<dbReference type="AlphaFoldDB" id="A0A1F6A1K0"/>
<evidence type="ECO:0000256" key="3">
    <source>
        <dbReference type="ARBA" id="ARBA00022618"/>
    </source>
</evidence>
<evidence type="ECO:0000256" key="4">
    <source>
        <dbReference type="ARBA" id="ARBA00022723"/>
    </source>
</evidence>
<dbReference type="NCBIfam" id="TIGR03598">
    <property type="entry name" value="GTPase_YsxC"/>
    <property type="match status" value="1"/>
</dbReference>
<organism evidence="12 13">
    <name type="scientific">Candidatus Gottesmanbacteria bacterium RIFCSPHIGHO2_02_FULL_39_14</name>
    <dbReference type="NCBI Taxonomy" id="1798383"/>
    <lineage>
        <taxon>Bacteria</taxon>
        <taxon>Candidatus Gottesmaniibacteriota</taxon>
    </lineage>
</organism>
<evidence type="ECO:0000256" key="10">
    <source>
        <dbReference type="HAMAP-Rule" id="MF_00321"/>
    </source>
</evidence>
<comment type="caution">
    <text evidence="12">The sequence shown here is derived from an EMBL/GenBank/DDBJ whole genome shotgun (WGS) entry which is preliminary data.</text>
</comment>
<name>A0A1F6A1K0_9BACT</name>
<dbReference type="GO" id="GO:0005525">
    <property type="term" value="F:GTP binding"/>
    <property type="evidence" value="ECO:0007669"/>
    <property type="project" value="UniProtKB-UniRule"/>
</dbReference>
<dbReference type="PROSITE" id="PS51706">
    <property type="entry name" value="G_ENGB"/>
    <property type="match status" value="1"/>
</dbReference>
<dbReference type="InterPro" id="IPR019987">
    <property type="entry name" value="GTP-bd_ribosome_bio_YsxC"/>
</dbReference>
<feature type="domain" description="EngB-type G" evidence="11">
    <location>
        <begin position="22"/>
        <end position="192"/>
    </location>
</feature>
<reference evidence="12 13" key="1">
    <citation type="journal article" date="2016" name="Nat. Commun.">
        <title>Thousands of microbial genomes shed light on interconnected biogeochemical processes in an aquifer system.</title>
        <authorList>
            <person name="Anantharaman K."/>
            <person name="Brown C.T."/>
            <person name="Hug L.A."/>
            <person name="Sharon I."/>
            <person name="Castelle C.J."/>
            <person name="Probst A.J."/>
            <person name="Thomas B.C."/>
            <person name="Singh A."/>
            <person name="Wilkins M.J."/>
            <person name="Karaoz U."/>
            <person name="Brodie E.L."/>
            <person name="Williams K.H."/>
            <person name="Hubbard S.S."/>
            <person name="Banfield J.F."/>
        </authorList>
    </citation>
    <scope>NUCLEOTIDE SEQUENCE [LARGE SCALE GENOMIC DNA]</scope>
</reference>
<evidence type="ECO:0000256" key="9">
    <source>
        <dbReference type="ARBA" id="ARBA00023306"/>
    </source>
</evidence>
<dbReference type="STRING" id="1798383.A3D78_01765"/>
<dbReference type="PANTHER" id="PTHR11649:SF13">
    <property type="entry name" value="ENGB-TYPE G DOMAIN-CONTAINING PROTEIN"/>
    <property type="match status" value="1"/>
</dbReference>
<keyword evidence="8 10" id="KW-0717">Septation</keyword>
<sequence length="192" mass="21715">MKIASAKFIKGITGTADILYDGKFQVAFIGRSNVGKSTLINSLVTNRSLARTSSTPGKTIRIDFFLINNKFYFVDFPGYGYAKTSKDKREKLRKMILWYLLYSEVKNRLVIQIIDAKVGITAFDRDTLDIFHKQNINHLIIANKVDNLKMNIRAKQLQQIKEDCGNSPVIAFSSKINIGKAELTNSLNPYLS</sequence>
<dbReference type="GO" id="GO:0046872">
    <property type="term" value="F:metal ion binding"/>
    <property type="evidence" value="ECO:0007669"/>
    <property type="project" value="UniProtKB-KW"/>
</dbReference>
<evidence type="ECO:0000256" key="6">
    <source>
        <dbReference type="ARBA" id="ARBA00022842"/>
    </source>
</evidence>
<keyword evidence="5 10" id="KW-0547">Nucleotide-binding</keyword>
<keyword evidence="4" id="KW-0479">Metal-binding</keyword>
<protein>
    <recommendedName>
        <fullName evidence="10">Probable GTP-binding protein EngB</fullName>
    </recommendedName>
</protein>
<evidence type="ECO:0000256" key="7">
    <source>
        <dbReference type="ARBA" id="ARBA00023134"/>
    </source>
</evidence>
<comment type="cofactor">
    <cofactor evidence="1">
        <name>Mg(2+)</name>
        <dbReference type="ChEBI" id="CHEBI:18420"/>
    </cofactor>
</comment>
<evidence type="ECO:0000256" key="8">
    <source>
        <dbReference type="ARBA" id="ARBA00023210"/>
    </source>
</evidence>
<keyword evidence="7 10" id="KW-0342">GTP-binding</keyword>
<dbReference type="PANTHER" id="PTHR11649">
    <property type="entry name" value="MSS1/TRME-RELATED GTP-BINDING PROTEIN"/>
    <property type="match status" value="1"/>
</dbReference>
<dbReference type="Proteomes" id="UP000176253">
    <property type="component" value="Unassembled WGS sequence"/>
</dbReference>
<evidence type="ECO:0000313" key="13">
    <source>
        <dbReference type="Proteomes" id="UP000176253"/>
    </source>
</evidence>
<evidence type="ECO:0000256" key="5">
    <source>
        <dbReference type="ARBA" id="ARBA00022741"/>
    </source>
</evidence>
<keyword evidence="9 10" id="KW-0131">Cell cycle</keyword>
<dbReference type="InterPro" id="IPR030393">
    <property type="entry name" value="G_ENGB_dom"/>
</dbReference>
<keyword evidence="3 10" id="KW-0132">Cell division</keyword>
<dbReference type="GO" id="GO:0000917">
    <property type="term" value="P:division septum assembly"/>
    <property type="evidence" value="ECO:0007669"/>
    <property type="project" value="UniProtKB-KW"/>
</dbReference>
<dbReference type="Pfam" id="PF01926">
    <property type="entry name" value="MMR_HSR1"/>
    <property type="match status" value="1"/>
</dbReference>
<evidence type="ECO:0000256" key="2">
    <source>
        <dbReference type="ARBA" id="ARBA00009638"/>
    </source>
</evidence>
<accession>A0A1F6A1K0</accession>
<keyword evidence="6" id="KW-0460">Magnesium</keyword>
<proteinExistence type="inferred from homology"/>